<dbReference type="EMBL" id="JABZSQ010000184">
    <property type="protein sequence ID" value="MBF1415644.1"/>
    <property type="molecule type" value="Genomic_DNA"/>
</dbReference>
<gene>
    <name evidence="2" type="ORF">HXN33_08715</name>
</gene>
<evidence type="ECO:0000313" key="2">
    <source>
        <dbReference type="EMBL" id="MBF1415644.1"/>
    </source>
</evidence>
<name>A0A930HZ66_9BACT</name>
<comment type="caution">
    <text evidence="2">The sequence shown here is derived from an EMBL/GenBank/DDBJ whole genome shotgun (WGS) entry which is preliminary data.</text>
</comment>
<reference evidence="2" key="1">
    <citation type="submission" date="2020-04" db="EMBL/GenBank/DDBJ databases">
        <title>Deep metagenomics examines the oral microbiome during advanced dental caries in children, revealing novel taxa and co-occurrences with host molecules.</title>
        <authorList>
            <person name="Baker J.L."/>
            <person name="Morton J.T."/>
            <person name="Dinis M."/>
            <person name="Alvarez R."/>
            <person name="Tran N.C."/>
            <person name="Knight R."/>
            <person name="Edlund A."/>
        </authorList>
    </citation>
    <scope>NUCLEOTIDE SEQUENCE</scope>
    <source>
        <strain evidence="2">JCVI_25_bin.9</strain>
    </source>
</reference>
<organism evidence="2 3">
    <name type="scientific">Prevotella histicola</name>
    <dbReference type="NCBI Taxonomy" id="470565"/>
    <lineage>
        <taxon>Bacteria</taxon>
        <taxon>Pseudomonadati</taxon>
        <taxon>Bacteroidota</taxon>
        <taxon>Bacteroidia</taxon>
        <taxon>Bacteroidales</taxon>
        <taxon>Prevotellaceae</taxon>
        <taxon>Prevotella</taxon>
    </lineage>
</organism>
<protein>
    <recommendedName>
        <fullName evidence="1">DUF6850 domain-containing protein</fullName>
    </recommendedName>
</protein>
<dbReference type="Proteomes" id="UP000757461">
    <property type="component" value="Unassembled WGS sequence"/>
</dbReference>
<feature type="domain" description="DUF6850" evidence="1">
    <location>
        <begin position="67"/>
        <end position="515"/>
    </location>
</feature>
<accession>A0A930HZ66</accession>
<sequence length="516" mass="59195">MSLSRLYHCFLIVIYCCLPLTGAAQESERDSLPSHSLVYVREADTYLRYFSRQIGTDITSNLDEFHHSFSQIKAGYQHDNTSLPLDAQQGSGAELMFFRAQSHMKTSKNAVAWGEACYENGRRTGISWNLNSDYKRIFPYVIADTTTLSMLREYYLFRGGYAHQLNKLALGAELSYRSTTEYRDVDPRPKNTSLDVQIRLGAGYAVSVQRMVGLTVGAGRYNQQSNVLFMNPQGNRVLYHLMGLGMQYFRFKGLQNAVKYEGSNYLIGLSTYTKNRMGLQASADMAYETVQKRLASERDVPICDAFQTTWRGDVSWIGQRKQWIYKVTLNVEAVERDGQERFYDSGLTNYQQIASARPFVFQRQMMCLSVTALRRFSPLTWLIIQPNVAYEVQNIQYIMPVRQLKTAFMIPSLQMRVSRLFSKSLLSVGLQTAVGRQMHHHFVFDEPELFDKPVEMFRNNAAMQQANYCDAALEVRYDVQLIKALSSVFVQITAGHRWFENHQKAYNTELSVGVTL</sequence>
<dbReference type="Pfam" id="PF21012">
    <property type="entry name" value="DUF6850"/>
    <property type="match status" value="1"/>
</dbReference>
<proteinExistence type="predicted"/>
<dbReference type="InterPro" id="IPR049236">
    <property type="entry name" value="DUF6850"/>
</dbReference>
<evidence type="ECO:0000259" key="1">
    <source>
        <dbReference type="Pfam" id="PF21012"/>
    </source>
</evidence>
<dbReference type="AlphaFoldDB" id="A0A930HZ66"/>
<evidence type="ECO:0000313" key="3">
    <source>
        <dbReference type="Proteomes" id="UP000757461"/>
    </source>
</evidence>